<name>A0AAJ6ANQ2_9MICC</name>
<evidence type="ECO:0000313" key="2">
    <source>
        <dbReference type="Proteomes" id="UP001224674"/>
    </source>
</evidence>
<protein>
    <submittedName>
        <fullName evidence="1">Uncharacterized protein</fullName>
    </submittedName>
</protein>
<sequence length="121" mass="13515">MTEYSRELSVEQARRPAHEFFTVALEPAGRDRVERVFRFIGGVLTAAFSGPGAGSEVIGDAVVIRDRETEKPLLSLDIVDTGGDQELLEVVNEDLEAFTAGEFADQWLHADHEGRHIQRRH</sequence>
<dbReference type="EMBL" id="CP122566">
    <property type="protein sequence ID" value="WGH93099.1"/>
    <property type="molecule type" value="Genomic_DNA"/>
</dbReference>
<keyword evidence="2" id="KW-1185">Reference proteome</keyword>
<dbReference type="Proteomes" id="UP001224674">
    <property type="component" value="Chromosome"/>
</dbReference>
<evidence type="ECO:0000313" key="1">
    <source>
        <dbReference type="EMBL" id="WGH93099.1"/>
    </source>
</evidence>
<proteinExistence type="predicted"/>
<reference evidence="1 2" key="1">
    <citation type="submission" date="2023-03" db="EMBL/GenBank/DDBJ databases">
        <title>Complete genome sequences of several Auritidibacter ignavus strains isolated from ear infections.</title>
        <authorList>
            <person name="Baehr T."/>
            <person name="Baumhoegger A.M."/>
        </authorList>
    </citation>
    <scope>NUCLEOTIDE SEQUENCE [LARGE SCALE GENOMIC DNA]</scope>
    <source>
        <strain evidence="1 2">BABAE-6</strain>
    </source>
</reference>
<dbReference type="AlphaFoldDB" id="A0AAJ6ANQ2"/>
<dbReference type="RefSeq" id="WP_110110260.1">
    <property type="nucleotide sequence ID" value="NZ_CP122565.1"/>
</dbReference>
<gene>
    <name evidence="1" type="ORF">QDX21_12550</name>
</gene>
<organism evidence="1 2">
    <name type="scientific">Auritidibacter ignavus</name>
    <dbReference type="NCBI Taxonomy" id="678932"/>
    <lineage>
        <taxon>Bacteria</taxon>
        <taxon>Bacillati</taxon>
        <taxon>Actinomycetota</taxon>
        <taxon>Actinomycetes</taxon>
        <taxon>Micrococcales</taxon>
        <taxon>Micrococcaceae</taxon>
        <taxon>Auritidibacter</taxon>
    </lineage>
</organism>
<accession>A0AAJ6ANQ2</accession>